<feature type="compositionally biased region" description="Low complexity" evidence="1">
    <location>
        <begin position="19"/>
        <end position="39"/>
    </location>
</feature>
<feature type="region of interest" description="Disordered" evidence="1">
    <location>
        <begin position="17"/>
        <end position="45"/>
    </location>
</feature>
<proteinExistence type="predicted"/>
<keyword evidence="2" id="KW-0472">Membrane</keyword>
<gene>
    <name evidence="3" type="ORF">AAF712_008030</name>
</gene>
<evidence type="ECO:0000313" key="3">
    <source>
        <dbReference type="EMBL" id="KAL0065036.1"/>
    </source>
</evidence>
<dbReference type="EMBL" id="JBBXMP010000053">
    <property type="protein sequence ID" value="KAL0065036.1"/>
    <property type="molecule type" value="Genomic_DNA"/>
</dbReference>
<sequence>MDDLAESCKNPNVTFKPQTIRATNGTGTNTTAQGSTTEGKTTDGKNDATRALAGLGAGAAALMVASAALFV</sequence>
<keyword evidence="2" id="KW-0812">Transmembrane</keyword>
<evidence type="ECO:0000256" key="1">
    <source>
        <dbReference type="SAM" id="MobiDB-lite"/>
    </source>
</evidence>
<name>A0ABR2ZTX5_9AGAR</name>
<evidence type="ECO:0000256" key="2">
    <source>
        <dbReference type="SAM" id="Phobius"/>
    </source>
</evidence>
<feature type="transmembrane region" description="Helical" evidence="2">
    <location>
        <begin position="51"/>
        <end position="70"/>
    </location>
</feature>
<comment type="caution">
    <text evidence="3">The sequence shown here is derived from an EMBL/GenBank/DDBJ whole genome shotgun (WGS) entry which is preliminary data.</text>
</comment>
<reference evidence="3 4" key="1">
    <citation type="submission" date="2024-05" db="EMBL/GenBank/DDBJ databases">
        <title>A draft genome resource for the thread blight pathogen Marasmius tenuissimus strain MS-2.</title>
        <authorList>
            <person name="Yulfo-Soto G.E."/>
            <person name="Baruah I.K."/>
            <person name="Amoako-Attah I."/>
            <person name="Bukari Y."/>
            <person name="Meinhardt L.W."/>
            <person name="Bailey B.A."/>
            <person name="Cohen S.P."/>
        </authorList>
    </citation>
    <scope>NUCLEOTIDE SEQUENCE [LARGE SCALE GENOMIC DNA]</scope>
    <source>
        <strain evidence="3 4">MS-2</strain>
    </source>
</reference>
<keyword evidence="4" id="KW-1185">Reference proteome</keyword>
<accession>A0ABR2ZTX5</accession>
<protein>
    <submittedName>
        <fullName evidence="3">Uncharacterized protein</fullName>
    </submittedName>
</protein>
<dbReference type="Proteomes" id="UP001437256">
    <property type="component" value="Unassembled WGS sequence"/>
</dbReference>
<evidence type="ECO:0000313" key="4">
    <source>
        <dbReference type="Proteomes" id="UP001437256"/>
    </source>
</evidence>
<organism evidence="3 4">
    <name type="scientific">Marasmius tenuissimus</name>
    <dbReference type="NCBI Taxonomy" id="585030"/>
    <lineage>
        <taxon>Eukaryota</taxon>
        <taxon>Fungi</taxon>
        <taxon>Dikarya</taxon>
        <taxon>Basidiomycota</taxon>
        <taxon>Agaricomycotina</taxon>
        <taxon>Agaricomycetes</taxon>
        <taxon>Agaricomycetidae</taxon>
        <taxon>Agaricales</taxon>
        <taxon>Marasmiineae</taxon>
        <taxon>Marasmiaceae</taxon>
        <taxon>Marasmius</taxon>
    </lineage>
</organism>
<keyword evidence="2" id="KW-1133">Transmembrane helix</keyword>